<gene>
    <name evidence="1" type="ORF">DPMN_139786</name>
</gene>
<proteinExistence type="predicted"/>
<dbReference type="EMBL" id="JAIWYP010000006">
    <property type="protein sequence ID" value="KAH3811375.1"/>
    <property type="molecule type" value="Genomic_DNA"/>
</dbReference>
<protein>
    <submittedName>
        <fullName evidence="1">Uncharacterized protein</fullName>
    </submittedName>
</protein>
<evidence type="ECO:0000313" key="1">
    <source>
        <dbReference type="EMBL" id="KAH3811375.1"/>
    </source>
</evidence>
<organism evidence="1 2">
    <name type="scientific">Dreissena polymorpha</name>
    <name type="common">Zebra mussel</name>
    <name type="synonym">Mytilus polymorpha</name>
    <dbReference type="NCBI Taxonomy" id="45954"/>
    <lineage>
        <taxon>Eukaryota</taxon>
        <taxon>Metazoa</taxon>
        <taxon>Spiralia</taxon>
        <taxon>Lophotrochozoa</taxon>
        <taxon>Mollusca</taxon>
        <taxon>Bivalvia</taxon>
        <taxon>Autobranchia</taxon>
        <taxon>Heteroconchia</taxon>
        <taxon>Euheterodonta</taxon>
        <taxon>Imparidentia</taxon>
        <taxon>Neoheterodontei</taxon>
        <taxon>Myida</taxon>
        <taxon>Dreissenoidea</taxon>
        <taxon>Dreissenidae</taxon>
        <taxon>Dreissena</taxon>
    </lineage>
</organism>
<sequence length="88" mass="10112">MRRRIMRRWAGAEWMRRAVGKAFGGGAALAEGQGYGGKEKTCLVLSEVQRVDTADCLNENILPYTKSMKEYEKNDKEDRPLEFKDRRA</sequence>
<dbReference type="Proteomes" id="UP000828390">
    <property type="component" value="Unassembled WGS sequence"/>
</dbReference>
<keyword evidence="2" id="KW-1185">Reference proteome</keyword>
<comment type="caution">
    <text evidence="1">The sequence shown here is derived from an EMBL/GenBank/DDBJ whole genome shotgun (WGS) entry which is preliminary data.</text>
</comment>
<reference evidence="1" key="1">
    <citation type="journal article" date="2019" name="bioRxiv">
        <title>The Genome of the Zebra Mussel, Dreissena polymorpha: A Resource for Invasive Species Research.</title>
        <authorList>
            <person name="McCartney M.A."/>
            <person name="Auch B."/>
            <person name="Kono T."/>
            <person name="Mallez S."/>
            <person name="Zhang Y."/>
            <person name="Obille A."/>
            <person name="Becker A."/>
            <person name="Abrahante J.E."/>
            <person name="Garbe J."/>
            <person name="Badalamenti J.P."/>
            <person name="Herman A."/>
            <person name="Mangelson H."/>
            <person name="Liachko I."/>
            <person name="Sullivan S."/>
            <person name="Sone E.D."/>
            <person name="Koren S."/>
            <person name="Silverstein K.A.T."/>
            <person name="Beckman K.B."/>
            <person name="Gohl D.M."/>
        </authorList>
    </citation>
    <scope>NUCLEOTIDE SEQUENCE</scope>
    <source>
        <strain evidence="1">Duluth1</strain>
        <tissue evidence="1">Whole animal</tissue>
    </source>
</reference>
<name>A0A9D4G6D7_DREPO</name>
<reference evidence="1" key="2">
    <citation type="submission" date="2020-11" db="EMBL/GenBank/DDBJ databases">
        <authorList>
            <person name="McCartney M.A."/>
            <person name="Auch B."/>
            <person name="Kono T."/>
            <person name="Mallez S."/>
            <person name="Becker A."/>
            <person name="Gohl D.M."/>
            <person name="Silverstein K.A.T."/>
            <person name="Koren S."/>
            <person name="Bechman K.B."/>
            <person name="Herman A."/>
            <person name="Abrahante J.E."/>
            <person name="Garbe J."/>
        </authorList>
    </citation>
    <scope>NUCLEOTIDE SEQUENCE</scope>
    <source>
        <strain evidence="1">Duluth1</strain>
        <tissue evidence="1">Whole animal</tissue>
    </source>
</reference>
<accession>A0A9D4G6D7</accession>
<evidence type="ECO:0000313" key="2">
    <source>
        <dbReference type="Proteomes" id="UP000828390"/>
    </source>
</evidence>
<dbReference type="AlphaFoldDB" id="A0A9D4G6D7"/>